<organism evidence="1 2">
    <name type="scientific">Pseudofrankia asymbiotica</name>
    <dbReference type="NCBI Taxonomy" id="1834516"/>
    <lineage>
        <taxon>Bacteria</taxon>
        <taxon>Bacillati</taxon>
        <taxon>Actinomycetota</taxon>
        <taxon>Actinomycetes</taxon>
        <taxon>Frankiales</taxon>
        <taxon>Frankiaceae</taxon>
        <taxon>Pseudofrankia</taxon>
    </lineage>
</organism>
<dbReference type="RefSeq" id="WP_076822278.1">
    <property type="nucleotide sequence ID" value="NZ_MOMC01000103.1"/>
</dbReference>
<evidence type="ECO:0000313" key="1">
    <source>
        <dbReference type="EMBL" id="ONH22592.1"/>
    </source>
</evidence>
<gene>
    <name evidence="1" type="ORF">BL253_35185</name>
</gene>
<dbReference type="OrthoDB" id="4537983at2"/>
<dbReference type="EMBL" id="MOMC01000103">
    <property type="protein sequence ID" value="ONH22592.1"/>
    <property type="molecule type" value="Genomic_DNA"/>
</dbReference>
<dbReference type="PIRSF" id="PIRSF015736">
    <property type="entry name" value="MI"/>
    <property type="match status" value="1"/>
</dbReference>
<dbReference type="PANTHER" id="PTHR40267">
    <property type="entry name" value="BLR3294 PROTEIN"/>
    <property type="match status" value="1"/>
</dbReference>
<evidence type="ECO:0008006" key="3">
    <source>
        <dbReference type="Google" id="ProtNLM"/>
    </source>
</evidence>
<name>A0A1V2I076_9ACTN</name>
<dbReference type="Gene3D" id="3.40.50.12500">
    <property type="match status" value="1"/>
</dbReference>
<protein>
    <recommendedName>
        <fullName evidence="3">Arylmalonate decarboxylase</fullName>
    </recommendedName>
</protein>
<dbReference type="Proteomes" id="UP000188929">
    <property type="component" value="Unassembled WGS sequence"/>
</dbReference>
<dbReference type="InterPro" id="IPR026286">
    <property type="entry name" value="MaiA/AMDase"/>
</dbReference>
<dbReference type="InterPro" id="IPR053714">
    <property type="entry name" value="Iso_Racemase_Enz_sf"/>
</dbReference>
<dbReference type="PANTHER" id="PTHR40267:SF1">
    <property type="entry name" value="BLR3294 PROTEIN"/>
    <property type="match status" value="1"/>
</dbReference>
<comment type="caution">
    <text evidence="1">The sequence shown here is derived from an EMBL/GenBank/DDBJ whole genome shotgun (WGS) entry which is preliminary data.</text>
</comment>
<sequence length="248" mass="26573">MADRLGYRLRVGVVVPSFNTVVEPELSSMRPPGVTNHVARIEMPDTPLTSDADQEAVIESLGADLEGSLRRVMGAKPRVVVFGISIPTFWSGLHGMAQMRSRLEVLAGVPVVLGSEAVLAALARYPGRPRIGVVTPYQPVADERVRDFLTDAGHDVLAVESLRPTRSSLIAAVEEERFAAKVDELAERGAQLILQVGTNLPVSDLVDGHASRLGVPVLAINTALYWRALRIAGLDDVIDGHGPPLNVA</sequence>
<dbReference type="AlphaFoldDB" id="A0A1V2I076"/>
<evidence type="ECO:0000313" key="2">
    <source>
        <dbReference type="Proteomes" id="UP000188929"/>
    </source>
</evidence>
<accession>A0A1V2I076</accession>
<reference evidence="2" key="1">
    <citation type="submission" date="2016-10" db="EMBL/GenBank/DDBJ databases">
        <title>Frankia sp. NRRL B-16386 Genome sequencing.</title>
        <authorList>
            <person name="Ghodhbane-Gtari F."/>
            <person name="Swanson E."/>
            <person name="Gueddou A."/>
            <person name="Hezbri K."/>
            <person name="Ktari K."/>
            <person name="Nouioui I."/>
            <person name="Morris K."/>
            <person name="Simpson S."/>
            <person name="Abebe-Akele F."/>
            <person name="Thomas K."/>
            <person name="Gtari M."/>
            <person name="Tisa L.S."/>
        </authorList>
    </citation>
    <scope>NUCLEOTIDE SEQUENCE [LARGE SCALE GENOMIC DNA]</scope>
    <source>
        <strain evidence="2">NRRL B-16386</strain>
    </source>
</reference>
<proteinExistence type="predicted"/>
<keyword evidence="2" id="KW-1185">Reference proteome</keyword>
<dbReference type="Pfam" id="PF17645">
    <property type="entry name" value="Amdase"/>
    <property type="match status" value="1"/>
</dbReference>
<dbReference type="STRING" id="1834516.BL253_35185"/>